<proteinExistence type="predicted"/>
<dbReference type="Pfam" id="PF00646">
    <property type="entry name" value="F-box"/>
    <property type="match status" value="1"/>
</dbReference>
<evidence type="ECO:0000313" key="2">
    <source>
        <dbReference type="EnsemblPlants" id="Kaladp1119s0001.1.v1.1.CDS.1"/>
    </source>
</evidence>
<organism evidence="2 3">
    <name type="scientific">Kalanchoe fedtschenkoi</name>
    <name type="common">Lavender scallops</name>
    <name type="synonym">South American air plant</name>
    <dbReference type="NCBI Taxonomy" id="63787"/>
    <lineage>
        <taxon>Eukaryota</taxon>
        <taxon>Viridiplantae</taxon>
        <taxon>Streptophyta</taxon>
        <taxon>Embryophyta</taxon>
        <taxon>Tracheophyta</taxon>
        <taxon>Spermatophyta</taxon>
        <taxon>Magnoliopsida</taxon>
        <taxon>eudicotyledons</taxon>
        <taxon>Gunneridae</taxon>
        <taxon>Pentapetalae</taxon>
        <taxon>Saxifragales</taxon>
        <taxon>Crassulaceae</taxon>
        <taxon>Kalanchoe</taxon>
    </lineage>
</organism>
<dbReference type="SMART" id="SM00256">
    <property type="entry name" value="FBOX"/>
    <property type="match status" value="1"/>
</dbReference>
<dbReference type="AlphaFoldDB" id="A0A7N0VK57"/>
<dbReference type="PANTHER" id="PTHR31672">
    <property type="entry name" value="BNACNNG10540D PROTEIN"/>
    <property type="match status" value="1"/>
</dbReference>
<name>A0A7N0VK57_KALFE</name>
<feature type="domain" description="F-box" evidence="1">
    <location>
        <begin position="8"/>
        <end position="54"/>
    </location>
</feature>
<dbReference type="EnsemblPlants" id="Kaladp1119s0001.1.v1.1">
    <property type="protein sequence ID" value="Kaladp1119s0001.1.v1.1.CDS.1"/>
    <property type="gene ID" value="Kaladp1119s0001.v1.1"/>
</dbReference>
<dbReference type="OMA" id="NAWIHIP"/>
<dbReference type="SUPFAM" id="SSF81383">
    <property type="entry name" value="F-box domain"/>
    <property type="match status" value="1"/>
</dbReference>
<protein>
    <recommendedName>
        <fullName evidence="1">F-box domain-containing protein</fullName>
    </recommendedName>
</protein>
<reference evidence="2" key="1">
    <citation type="submission" date="2021-01" db="UniProtKB">
        <authorList>
            <consortium name="EnsemblPlants"/>
        </authorList>
    </citation>
    <scope>IDENTIFICATION</scope>
</reference>
<dbReference type="PANTHER" id="PTHR31672:SF13">
    <property type="entry name" value="F-BOX PROTEIN CPR30-LIKE"/>
    <property type="match status" value="1"/>
</dbReference>
<dbReference type="CDD" id="cd22157">
    <property type="entry name" value="F-box_AtFBW1-like"/>
    <property type="match status" value="1"/>
</dbReference>
<dbReference type="InterPro" id="IPR050796">
    <property type="entry name" value="SCF_F-box_component"/>
</dbReference>
<keyword evidence="3" id="KW-1185">Reference proteome</keyword>
<dbReference type="InterPro" id="IPR013187">
    <property type="entry name" value="F-box-assoc_dom_typ3"/>
</dbReference>
<dbReference type="Proteomes" id="UP000594263">
    <property type="component" value="Unplaced"/>
</dbReference>
<dbReference type="InterPro" id="IPR017451">
    <property type="entry name" value="F-box-assoc_interact_dom"/>
</dbReference>
<dbReference type="InterPro" id="IPR001810">
    <property type="entry name" value="F-box_dom"/>
</dbReference>
<dbReference type="Gramene" id="Kaladp1119s0001.1.v1.1">
    <property type="protein sequence ID" value="Kaladp1119s0001.1.v1.1.CDS.1"/>
    <property type="gene ID" value="Kaladp1119s0001.v1.1"/>
</dbReference>
<dbReference type="Gene3D" id="1.20.1280.50">
    <property type="match status" value="1"/>
</dbReference>
<accession>A0A7N0VK57</accession>
<dbReference type="PROSITE" id="PS50181">
    <property type="entry name" value="FBOX"/>
    <property type="match status" value="1"/>
</dbReference>
<evidence type="ECO:0000259" key="1">
    <source>
        <dbReference type="PROSITE" id="PS50181"/>
    </source>
</evidence>
<evidence type="ECO:0000313" key="3">
    <source>
        <dbReference type="Proteomes" id="UP000594263"/>
    </source>
</evidence>
<dbReference type="Pfam" id="PF08268">
    <property type="entry name" value="FBA_3"/>
    <property type="match status" value="1"/>
</dbReference>
<sequence>MEEETQIIPSLSWLTDDLITQILIKLPVKPLARLKAVCKHWRRLISEPRFIHKHLKLSVKSDHTLRLLSKQLDSRIGYASIRALDDNNVASYEMVTLGTHATGCVSLRGSCNGLLLVDVGEEDFHLWNPLTREDRNLPSLPGVGEVEFGQSGVFGLGYDEVNEDYKVIFSFEIVTKHEIIMRYMIYSLRADMWREIEADIALDQPQHDSPLALNGALHWFSYREDNSRKWPWWYLVVFDVASEKFREIDLPNKLAEGFPVQRLSVDGLLGIVESKTEWRTYGFWVLNNYEDEGSWTLLYHIPSSQPIYFERFHTGFFWLWEKGVILVLQHFKLLLFDPKDCSVKEVCLVDHGIRSTLSFVESLVSPYRI</sequence>
<dbReference type="InterPro" id="IPR036047">
    <property type="entry name" value="F-box-like_dom_sf"/>
</dbReference>
<dbReference type="NCBIfam" id="TIGR01640">
    <property type="entry name" value="F_box_assoc_1"/>
    <property type="match status" value="1"/>
</dbReference>